<sequence>MAHIKCCVFGAKRVGHLTAKLCPPKTFEGYLHTRLTVYKLLPPVRSDPFSSLVIASLHRSPKIVPKRVVTLLKWAFDSKVMPSQSVRRVSTHSSRAEFATYHVPNLLRLMVATRLGHMWHEL</sequence>
<evidence type="ECO:0000313" key="2">
    <source>
        <dbReference type="Proteomes" id="UP000237000"/>
    </source>
</evidence>
<gene>
    <name evidence="1" type="ORF">TorRG33x02_173920</name>
</gene>
<reference evidence="2" key="1">
    <citation type="submission" date="2016-06" db="EMBL/GenBank/DDBJ databases">
        <title>Parallel loss of symbiosis genes in relatives of nitrogen-fixing non-legume Parasponia.</title>
        <authorList>
            <person name="Van Velzen R."/>
            <person name="Holmer R."/>
            <person name="Bu F."/>
            <person name="Rutten L."/>
            <person name="Van Zeijl A."/>
            <person name="Liu W."/>
            <person name="Santuari L."/>
            <person name="Cao Q."/>
            <person name="Sharma T."/>
            <person name="Shen D."/>
            <person name="Roswanjaya Y."/>
            <person name="Wardhani T."/>
            <person name="Kalhor M.S."/>
            <person name="Jansen J."/>
            <person name="Van den Hoogen J."/>
            <person name="Gungor B."/>
            <person name="Hartog M."/>
            <person name="Hontelez J."/>
            <person name="Verver J."/>
            <person name="Yang W.-C."/>
            <person name="Schijlen E."/>
            <person name="Repin R."/>
            <person name="Schilthuizen M."/>
            <person name="Schranz E."/>
            <person name="Heidstra R."/>
            <person name="Miyata K."/>
            <person name="Fedorova E."/>
            <person name="Kohlen W."/>
            <person name="Bisseling T."/>
            <person name="Smit S."/>
            <person name="Geurts R."/>
        </authorList>
    </citation>
    <scope>NUCLEOTIDE SEQUENCE [LARGE SCALE GENOMIC DNA]</scope>
    <source>
        <strain evidence="2">cv. RG33-2</strain>
    </source>
</reference>
<organism evidence="1 2">
    <name type="scientific">Trema orientale</name>
    <name type="common">Charcoal tree</name>
    <name type="synonym">Celtis orientalis</name>
    <dbReference type="NCBI Taxonomy" id="63057"/>
    <lineage>
        <taxon>Eukaryota</taxon>
        <taxon>Viridiplantae</taxon>
        <taxon>Streptophyta</taxon>
        <taxon>Embryophyta</taxon>
        <taxon>Tracheophyta</taxon>
        <taxon>Spermatophyta</taxon>
        <taxon>Magnoliopsida</taxon>
        <taxon>eudicotyledons</taxon>
        <taxon>Gunneridae</taxon>
        <taxon>Pentapetalae</taxon>
        <taxon>rosids</taxon>
        <taxon>fabids</taxon>
        <taxon>Rosales</taxon>
        <taxon>Cannabaceae</taxon>
        <taxon>Trema</taxon>
    </lineage>
</organism>
<comment type="caution">
    <text evidence="1">The sequence shown here is derived from an EMBL/GenBank/DDBJ whole genome shotgun (WGS) entry which is preliminary data.</text>
</comment>
<evidence type="ECO:0000313" key="1">
    <source>
        <dbReference type="EMBL" id="PON86866.1"/>
    </source>
</evidence>
<dbReference type="AlphaFoldDB" id="A0A2P5EMW0"/>
<keyword evidence="2" id="KW-1185">Reference proteome</keyword>
<dbReference type="Proteomes" id="UP000237000">
    <property type="component" value="Unassembled WGS sequence"/>
</dbReference>
<accession>A0A2P5EMW0</accession>
<proteinExistence type="predicted"/>
<dbReference type="EMBL" id="JXTC01000125">
    <property type="protein sequence ID" value="PON86866.1"/>
    <property type="molecule type" value="Genomic_DNA"/>
</dbReference>
<dbReference type="OrthoDB" id="10378358at2759"/>
<protein>
    <submittedName>
        <fullName evidence="1">Uncharacterized protein</fullName>
    </submittedName>
</protein>
<name>A0A2P5EMW0_TREOI</name>
<dbReference type="InParanoid" id="A0A2P5EMW0"/>